<dbReference type="Proteomes" id="UP000033636">
    <property type="component" value="Unassembled WGS sequence"/>
</dbReference>
<accession>A0ACC6V1X1</accession>
<gene>
    <name evidence="1" type="ORF">TU35_006820</name>
</gene>
<name>A0ACC6V1X1_9CREN</name>
<evidence type="ECO:0000313" key="1">
    <source>
        <dbReference type="EMBL" id="MFB6490938.1"/>
    </source>
</evidence>
<dbReference type="EMBL" id="JZWT02000017">
    <property type="protein sequence ID" value="MFB6490938.1"/>
    <property type="molecule type" value="Genomic_DNA"/>
</dbReference>
<protein>
    <submittedName>
        <fullName evidence="1">Helix-turn-helix transcriptional regulator</fullName>
    </submittedName>
</protein>
<proteinExistence type="predicted"/>
<reference evidence="1" key="1">
    <citation type="submission" date="2024-07" db="EMBL/GenBank/DDBJ databases">
        <title>Metagenome and Metagenome-Assembled Genomes of Archaea from a hot spring from the geothermal field of Los Azufres, Mexico.</title>
        <authorList>
            <person name="Marin-Paredes R."/>
            <person name="Martinez-Romero E."/>
            <person name="Servin-Garciduenas L.E."/>
        </authorList>
    </citation>
    <scope>NUCLEOTIDE SEQUENCE</scope>
</reference>
<organism evidence="1 2">
    <name type="scientific">Thermoproteus sp. AZ2</name>
    <dbReference type="NCBI Taxonomy" id="1609232"/>
    <lineage>
        <taxon>Archaea</taxon>
        <taxon>Thermoproteota</taxon>
        <taxon>Thermoprotei</taxon>
        <taxon>Thermoproteales</taxon>
        <taxon>Thermoproteaceae</taxon>
        <taxon>Thermoproteus</taxon>
    </lineage>
</organism>
<sequence length="268" mass="27929">MIWAILLFANGTAVLVFNQTVTANIFSVQLPTQPLSIPLVELNKTPVPAVLNGTSLQVPVLGTALVTIVYVPKVEAAGGLLYFNVSEGQYVVWAQGGVIVLPAVKVLNITKINGSLLAFVEGPGQIAYALQGSIASAPTTSTSSAGTQTTTTSSTIATSSTTTEGSATPPTTSSAGFSPPAIYGSVAAVAAVVAVFALLARRQGPAELNETDKAILTYLKRHGGAYEAEIARDLGIPRTTVFKAVRRLEERGLVKVEKRDGRNYVEAT</sequence>
<comment type="caution">
    <text evidence="1">The sequence shown here is derived from an EMBL/GenBank/DDBJ whole genome shotgun (WGS) entry which is preliminary data.</text>
</comment>
<evidence type="ECO:0000313" key="2">
    <source>
        <dbReference type="Proteomes" id="UP000033636"/>
    </source>
</evidence>